<dbReference type="Pfam" id="PF12348">
    <property type="entry name" value="CLASP_N"/>
    <property type="match status" value="1"/>
</dbReference>
<accession>A0A7H9HPR0</accession>
<feature type="domain" description="CLASP N-terminal" evidence="8">
    <location>
        <begin position="282"/>
        <end position="507"/>
    </location>
</feature>
<evidence type="ECO:0000313" key="10">
    <source>
        <dbReference type="Proteomes" id="UP000510647"/>
    </source>
</evidence>
<keyword evidence="5" id="KW-0493">Microtubule</keyword>
<dbReference type="SUPFAM" id="SSF48371">
    <property type="entry name" value="ARM repeat"/>
    <property type="match status" value="1"/>
</dbReference>
<evidence type="ECO:0000256" key="3">
    <source>
        <dbReference type="ARBA" id="ARBA00016012"/>
    </source>
</evidence>
<comment type="similarity">
    <text evidence="2">Belongs to the CLASP family.</text>
</comment>
<keyword evidence="6" id="KW-0498">Mitosis</keyword>
<gene>
    <name evidence="9" type="ORF">HG537_0C03660</name>
</gene>
<feature type="region of interest" description="Disordered" evidence="7">
    <location>
        <begin position="996"/>
        <end position="1051"/>
    </location>
</feature>
<feature type="compositionally biased region" description="Low complexity" evidence="7">
    <location>
        <begin position="1009"/>
        <end position="1022"/>
    </location>
</feature>
<evidence type="ECO:0000256" key="4">
    <source>
        <dbReference type="ARBA" id="ARBA00022618"/>
    </source>
</evidence>
<evidence type="ECO:0000259" key="8">
    <source>
        <dbReference type="Pfam" id="PF12348"/>
    </source>
</evidence>
<dbReference type="PANTHER" id="PTHR21567">
    <property type="entry name" value="CLASP"/>
    <property type="match status" value="1"/>
</dbReference>
<dbReference type="InterPro" id="IPR016024">
    <property type="entry name" value="ARM-type_fold"/>
</dbReference>
<evidence type="ECO:0000313" key="9">
    <source>
        <dbReference type="EMBL" id="QLQ79718.1"/>
    </source>
</evidence>
<dbReference type="Gene3D" id="1.25.10.10">
    <property type="entry name" value="Leucine-rich Repeat Variant"/>
    <property type="match status" value="1"/>
</dbReference>
<dbReference type="GO" id="GO:0051301">
    <property type="term" value="P:cell division"/>
    <property type="evidence" value="ECO:0007669"/>
    <property type="project" value="UniProtKB-KW"/>
</dbReference>
<evidence type="ECO:0000256" key="5">
    <source>
        <dbReference type="ARBA" id="ARBA00022701"/>
    </source>
</evidence>
<feature type="compositionally biased region" description="Basic and acidic residues" evidence="7">
    <location>
        <begin position="1025"/>
        <end position="1051"/>
    </location>
</feature>
<evidence type="ECO:0000256" key="6">
    <source>
        <dbReference type="ARBA" id="ARBA00022776"/>
    </source>
</evidence>
<keyword evidence="10" id="KW-1185">Reference proteome</keyword>
<evidence type="ECO:0000256" key="2">
    <source>
        <dbReference type="ARBA" id="ARBA00009549"/>
    </source>
</evidence>
<dbReference type="GO" id="GO:0060172">
    <property type="term" value="P:astral microtubule depolymerization"/>
    <property type="evidence" value="ECO:0007669"/>
    <property type="project" value="TreeGrafter"/>
</dbReference>
<evidence type="ECO:0000256" key="1">
    <source>
        <dbReference type="ARBA" id="ARBA00004186"/>
    </source>
</evidence>
<dbReference type="InterPro" id="IPR024395">
    <property type="entry name" value="CLASP_N_dom"/>
</dbReference>
<dbReference type="OrthoDB" id="46159at2759"/>
<evidence type="ECO:0000256" key="7">
    <source>
        <dbReference type="SAM" id="MobiDB-lite"/>
    </source>
</evidence>
<dbReference type="EMBL" id="CP059269">
    <property type="protein sequence ID" value="QLQ79718.1"/>
    <property type="molecule type" value="Genomic_DNA"/>
</dbReference>
<sequence length="1382" mass="157589">MTDPNSCGFPLYEILVGNDSSANQYDFDTKMTVLTKFKGHVKKELLYVPAIRSYFSSLFFVLGSLTETDKLLVLAHSSLCYLVKRVAMQVPSHFENEEFIKELLNHLFLLEEVNNDLLQRKNVWTSSSRALEAIYLVQPLLLQRCLKELLSELTNKRKILLVIDEFLQMTKRNSASTNDDNLLLDIFNSESLQKLARSDENGENNKLILEILRKNFQNDDELKNFSQLISEEKSCFKVPIFDVEQELRNIYKDFETSETSPVGSEEFRDRHFTSIDDVSDFLRTLMVPFQSLKETEQNWKARQSNLTQLRDLIIQNDYIKQNPISFLSICKELQVIECIGKAVVSLRTTLSMTACQLIRTFLQTFNQNIDLAILDQIFVVLRGLLLTAKKISSNAAFNCLIVFFIHTGFHSKLFQNCLMLINEKSVSARSCSAILLRIILIKYTDDKKLDNSLIYIEEWLKKGITDAQTSVREAMRVTFWYYYKGFPSNARNFLNTQFSSQLKKAIELSIPSHLGIHYNGTHSAIPSSLPDSINKSNRHARRYPSYAKPTQSSNASLQRVSNHRSTSEFIPSEVDQNTKLKRKISAPPSSMTLKRPVNTMTERQTGNSISEVESSIQIDLTEDMSNGNSNSLITKYLVKEPNPEDLEWMYQSLASSNQAAVKDALQMLQKKLLTDNPQGKQSVDFSRITPALRMLMIRAPAELKPFLTISCFCRSIPLTYVIEIHAVNFMDLNEQLLNERLQDNILQTTSNLIMWLHSNAYEKENFENSAEVSLHYMKYKQFIYNLCFRILCSVLQMNAYGERTAQEKEQYSSSLLALSAIWGQEFDERLYFDTIFLFYSHDKELFKEAMSRMDSVSKVVQICDKLAARNEGDDFDYETIIGERAVSRRVTDAGEEVVEDRKYMEMTMVNPFRPNRSTSAGSVVHHRADVVEVEDKDAKEAKISEMTKVVSVYEMPTTQEKETNMDEDGDLKMSEQEDLNLSDIFTHSADDDHFGVKFSKDPPKIINPSTSSSTADTSSGLSKDTTTEKHSFGGDVSKERDKSPVTPLPDHEAKILSQGINRIDITPKVDRTKNNTLSLEKSSKILSKAVKDGDVSLEENVLLNHISSSTLTYYEICQLAASIDDAVHDTDCFKQMMLAIARIKRGSFTIRHLTNLTAPLVNFSVNEELKTWLETDGGYEELLQLAIFLLNSEIETLSIPMNMACKCILLIECLVLLNGHLDNVAPITCFAFRDIWNRVIDLLGKLTDYSNEIYVLLTDLRDQLNDTEFFSATDITTIISFLATQAQESGPTIKETFLIETLAAIIAKNGSIIKKHQFAEVIQMMQYFLDSEFTDWRCASATVLAEVLKHLALTETSETDVQDIFGTLSERQFRLIKLMAFH</sequence>
<dbReference type="GO" id="GO:0090307">
    <property type="term" value="P:mitotic spindle assembly"/>
    <property type="evidence" value="ECO:0007669"/>
    <property type="project" value="TreeGrafter"/>
</dbReference>
<name>A0A7H9HPR0_9SACH</name>
<keyword evidence="6" id="KW-0131">Cell cycle</keyword>
<dbReference type="GO" id="GO:0005815">
    <property type="term" value="C:microtubule organizing center"/>
    <property type="evidence" value="ECO:0007669"/>
    <property type="project" value="TreeGrafter"/>
</dbReference>
<organism evidence="9 10">
    <name type="scientific">Torulaspora globosa</name>
    <dbReference type="NCBI Taxonomy" id="48254"/>
    <lineage>
        <taxon>Eukaryota</taxon>
        <taxon>Fungi</taxon>
        <taxon>Dikarya</taxon>
        <taxon>Ascomycota</taxon>
        <taxon>Saccharomycotina</taxon>
        <taxon>Saccharomycetes</taxon>
        <taxon>Saccharomycetales</taxon>
        <taxon>Saccharomycetaceae</taxon>
        <taxon>Torulaspora</taxon>
    </lineage>
</organism>
<feature type="compositionally biased region" description="Polar residues" evidence="7">
    <location>
        <begin position="548"/>
        <end position="575"/>
    </location>
</feature>
<dbReference type="GO" id="GO:0005876">
    <property type="term" value="C:spindle microtubule"/>
    <property type="evidence" value="ECO:0007669"/>
    <property type="project" value="TreeGrafter"/>
</dbReference>
<dbReference type="GO" id="GO:0008017">
    <property type="term" value="F:microtubule binding"/>
    <property type="evidence" value="ECO:0007669"/>
    <property type="project" value="TreeGrafter"/>
</dbReference>
<dbReference type="Proteomes" id="UP000510647">
    <property type="component" value="Chromosome 3"/>
</dbReference>
<dbReference type="GO" id="GO:1990023">
    <property type="term" value="C:mitotic spindle midzone"/>
    <property type="evidence" value="ECO:0007669"/>
    <property type="project" value="TreeGrafter"/>
</dbReference>
<proteinExistence type="inferred from homology"/>
<dbReference type="GO" id="GO:0005881">
    <property type="term" value="C:cytoplasmic microtubule"/>
    <property type="evidence" value="ECO:0007669"/>
    <property type="project" value="TreeGrafter"/>
</dbReference>
<dbReference type="PANTHER" id="PTHR21567:SF9">
    <property type="entry name" value="CLIP-ASSOCIATING PROTEIN"/>
    <property type="match status" value="1"/>
</dbReference>
<dbReference type="InterPro" id="IPR011989">
    <property type="entry name" value="ARM-like"/>
</dbReference>
<keyword evidence="4" id="KW-0132">Cell division</keyword>
<feature type="region of interest" description="Disordered" evidence="7">
    <location>
        <begin position="542"/>
        <end position="575"/>
    </location>
</feature>
<comment type="subcellular location">
    <subcellularLocation>
        <location evidence="1">Cytoplasm</location>
        <location evidence="1">Cytoskeleton</location>
        <location evidence="1">Spindle</location>
    </subcellularLocation>
</comment>
<protein>
    <recommendedName>
        <fullName evidence="3">Protein STU1</fullName>
    </recommendedName>
</protein>
<reference evidence="9 10" key="1">
    <citation type="submission" date="2020-06" db="EMBL/GenBank/DDBJ databases">
        <title>The yeast mating-type switching endonuclease HO is a domesticated member of an unorthodox homing genetic element family.</title>
        <authorList>
            <person name="Coughlan A.Y."/>
            <person name="Lombardi L."/>
            <person name="Braun-Galleani S."/>
            <person name="Martos A.R."/>
            <person name="Galeote V."/>
            <person name="Bigey F."/>
            <person name="Dequin S."/>
            <person name="Byrne K.P."/>
            <person name="Wolfe K.H."/>
        </authorList>
    </citation>
    <scope>NUCLEOTIDE SEQUENCE [LARGE SCALE GENOMIC DNA]</scope>
    <source>
        <strain evidence="9 10">CBS2947</strain>
    </source>
</reference>